<reference evidence="1 2" key="1">
    <citation type="submission" date="2020-08" db="EMBL/GenBank/DDBJ databases">
        <title>Whole genome shotgun sequence of Actinoplanes ianthinogenes NBRC 13996.</title>
        <authorList>
            <person name="Komaki H."/>
            <person name="Tamura T."/>
        </authorList>
    </citation>
    <scope>NUCLEOTIDE SEQUENCE [LARGE SCALE GENOMIC DNA]</scope>
    <source>
        <strain evidence="1 2">NBRC 13996</strain>
    </source>
</reference>
<evidence type="ECO:0000313" key="1">
    <source>
        <dbReference type="EMBL" id="BCJ39909.1"/>
    </source>
</evidence>
<accession>A0ABM7LKX1</accession>
<sequence length="257" mass="28330">MSHPHQKKVARRGKPTPIATDLRLTKRPTTTATEKVISKTTRDATRAKILGVQRKYAGHTVTRSLSDPSVRQYLAAGDKRSKRKASEAMGESGAVTWLRSRTKRRINLSRPTVSRPFTWSFSPGVPWADAVAFHGSNVTDVTYWDGALLHIVEAKGGGSALSTGMRARIQRYDPDTAQMNPQKLRQSASPPRVSQRTLAYLIDIAYSMCASKSQDRRALVGKAILNAIESGKIEYLAVSTKVEPDDTHATVTVMDDR</sequence>
<keyword evidence="2" id="KW-1185">Reference proteome</keyword>
<dbReference type="Proteomes" id="UP000676967">
    <property type="component" value="Chromosome"/>
</dbReference>
<evidence type="ECO:0000313" key="2">
    <source>
        <dbReference type="Proteomes" id="UP000676967"/>
    </source>
</evidence>
<dbReference type="RefSeq" id="WP_189330786.1">
    <property type="nucleotide sequence ID" value="NZ_AP023356.1"/>
</dbReference>
<protein>
    <submittedName>
        <fullName evidence="1">Uncharacterized protein</fullName>
    </submittedName>
</protein>
<organism evidence="1 2">
    <name type="scientific">Actinoplanes ianthinogenes</name>
    <dbReference type="NCBI Taxonomy" id="122358"/>
    <lineage>
        <taxon>Bacteria</taxon>
        <taxon>Bacillati</taxon>
        <taxon>Actinomycetota</taxon>
        <taxon>Actinomycetes</taxon>
        <taxon>Micromonosporales</taxon>
        <taxon>Micromonosporaceae</taxon>
        <taxon>Actinoplanes</taxon>
    </lineage>
</organism>
<dbReference type="EMBL" id="AP023356">
    <property type="protein sequence ID" value="BCJ39909.1"/>
    <property type="molecule type" value="Genomic_DNA"/>
</dbReference>
<gene>
    <name evidence="1" type="ORF">Aiant_05660</name>
</gene>
<name>A0ABM7LKX1_9ACTN</name>
<proteinExistence type="predicted"/>